<keyword evidence="4 8" id="KW-0297">G-protein coupled receptor</keyword>
<dbReference type="OMA" id="YSAREHF"/>
<dbReference type="Gene3D" id="1.20.1070.10">
    <property type="entry name" value="Rhodopsin 7-helix transmembrane proteins"/>
    <property type="match status" value="1"/>
</dbReference>
<evidence type="ECO:0000256" key="1">
    <source>
        <dbReference type="ARBA" id="ARBA00004141"/>
    </source>
</evidence>
<dbReference type="FunFam" id="1.20.1070.10:FF:000003">
    <property type="entry name" value="Olfactory receptor"/>
    <property type="match status" value="1"/>
</dbReference>
<accession>A0A8C6VCX4</accession>
<evidence type="ECO:0000259" key="10">
    <source>
        <dbReference type="PROSITE" id="PS50262"/>
    </source>
</evidence>
<dbReference type="PRINTS" id="PR00245">
    <property type="entry name" value="OLFACTORYR"/>
</dbReference>
<feature type="domain" description="G-protein coupled receptors family 1 profile" evidence="10">
    <location>
        <begin position="48"/>
        <end position="295"/>
    </location>
</feature>
<evidence type="ECO:0000313" key="12">
    <source>
        <dbReference type="Proteomes" id="UP000694559"/>
    </source>
</evidence>
<keyword evidence="9" id="KW-0716">Sensory transduction</keyword>
<dbReference type="AlphaFoldDB" id="A0A8C6VCX4"/>
<dbReference type="PROSITE" id="PS50262">
    <property type="entry name" value="G_PROTEIN_RECEP_F1_2"/>
    <property type="match status" value="1"/>
</dbReference>
<dbReference type="PROSITE" id="PS00237">
    <property type="entry name" value="G_PROTEIN_RECEP_F1_1"/>
    <property type="match status" value="1"/>
</dbReference>
<reference evidence="11" key="2">
    <citation type="submission" date="2025-09" db="UniProtKB">
        <authorList>
            <consortium name="Ensembl"/>
        </authorList>
    </citation>
    <scope>IDENTIFICATION</scope>
</reference>
<evidence type="ECO:0000256" key="9">
    <source>
        <dbReference type="RuleBase" id="RU363047"/>
    </source>
</evidence>
<keyword evidence="7 8" id="KW-0807">Transducer</keyword>
<dbReference type="GO" id="GO:0005886">
    <property type="term" value="C:plasma membrane"/>
    <property type="evidence" value="ECO:0007669"/>
    <property type="project" value="UniProtKB-SubCell"/>
</dbReference>
<evidence type="ECO:0000256" key="6">
    <source>
        <dbReference type="ARBA" id="ARBA00023170"/>
    </source>
</evidence>
<dbReference type="InterPro" id="IPR000725">
    <property type="entry name" value="Olfact_rcpt"/>
</dbReference>
<comment type="subcellular location">
    <subcellularLocation>
        <location evidence="9">Cell membrane</location>
        <topology evidence="9">Multi-pass membrane protein</topology>
    </subcellularLocation>
    <subcellularLocation>
        <location evidence="1">Membrane</location>
        <topology evidence="1">Multi-pass membrane protein</topology>
    </subcellularLocation>
</comment>
<dbReference type="PRINTS" id="PR00237">
    <property type="entry name" value="GPCRRHODOPSN"/>
</dbReference>
<dbReference type="GO" id="GO:0004984">
    <property type="term" value="F:olfactory receptor activity"/>
    <property type="evidence" value="ECO:0007669"/>
    <property type="project" value="InterPro"/>
</dbReference>
<dbReference type="Proteomes" id="UP000694559">
    <property type="component" value="Unplaced"/>
</dbReference>
<dbReference type="InterPro" id="IPR000276">
    <property type="entry name" value="GPCR_Rhodpsn"/>
</dbReference>
<evidence type="ECO:0000256" key="5">
    <source>
        <dbReference type="ARBA" id="ARBA00023136"/>
    </source>
</evidence>
<proteinExistence type="inferred from homology"/>
<evidence type="ECO:0000313" key="11">
    <source>
        <dbReference type="Ensembl" id="ENSNNAP00000000700.1"/>
    </source>
</evidence>
<dbReference type="SUPFAM" id="SSF81321">
    <property type="entry name" value="Family A G protein-coupled receptor-like"/>
    <property type="match status" value="1"/>
</dbReference>
<reference evidence="11" key="1">
    <citation type="submission" date="2025-08" db="UniProtKB">
        <authorList>
            <consortium name="Ensembl"/>
        </authorList>
    </citation>
    <scope>IDENTIFICATION</scope>
</reference>
<evidence type="ECO:0000256" key="7">
    <source>
        <dbReference type="ARBA" id="ARBA00023224"/>
    </source>
</evidence>
<evidence type="ECO:0000256" key="3">
    <source>
        <dbReference type="ARBA" id="ARBA00022989"/>
    </source>
</evidence>
<dbReference type="Ensembl" id="ENSNNAT00000000739.1">
    <property type="protein sequence ID" value="ENSNNAP00000000700.1"/>
    <property type="gene ID" value="ENSNNAG00000000499.1"/>
</dbReference>
<comment type="similarity">
    <text evidence="8">Belongs to the G-protein coupled receptor 1 family.</text>
</comment>
<feature type="transmembrane region" description="Helical" evidence="9">
    <location>
        <begin position="32"/>
        <end position="58"/>
    </location>
</feature>
<evidence type="ECO:0000256" key="2">
    <source>
        <dbReference type="ARBA" id="ARBA00022692"/>
    </source>
</evidence>
<evidence type="ECO:0000256" key="4">
    <source>
        <dbReference type="ARBA" id="ARBA00023040"/>
    </source>
</evidence>
<organism evidence="11 12">
    <name type="scientific">Naja naja</name>
    <name type="common">Indian cobra</name>
    <dbReference type="NCBI Taxonomy" id="35670"/>
    <lineage>
        <taxon>Eukaryota</taxon>
        <taxon>Metazoa</taxon>
        <taxon>Chordata</taxon>
        <taxon>Craniata</taxon>
        <taxon>Vertebrata</taxon>
        <taxon>Euteleostomi</taxon>
        <taxon>Lepidosauria</taxon>
        <taxon>Squamata</taxon>
        <taxon>Bifurcata</taxon>
        <taxon>Unidentata</taxon>
        <taxon>Episquamata</taxon>
        <taxon>Toxicofera</taxon>
        <taxon>Serpentes</taxon>
        <taxon>Colubroidea</taxon>
        <taxon>Elapidae</taxon>
        <taxon>Elapinae</taxon>
        <taxon>Naja</taxon>
    </lineage>
</organism>
<dbReference type="Pfam" id="PF13853">
    <property type="entry name" value="7tm_4"/>
    <property type="match status" value="1"/>
</dbReference>
<keyword evidence="6 8" id="KW-0675">Receptor</keyword>
<feature type="transmembrane region" description="Helical" evidence="9">
    <location>
        <begin position="278"/>
        <end position="297"/>
    </location>
</feature>
<keyword evidence="5 9" id="KW-0472">Membrane</keyword>
<dbReference type="GO" id="GO:0004930">
    <property type="term" value="F:G protein-coupled receptor activity"/>
    <property type="evidence" value="ECO:0007669"/>
    <property type="project" value="UniProtKB-KW"/>
</dbReference>
<sequence length="332" mass="37556">MSRRSETIGKFRLSQVTEFILRSLTADPQLQLILFVIFLIIYAVTLLGNAGMIVLIWISPQLHTPMYFFLTHLSIMDICCSSAITPQFLCHLLKEKKVISFAGCFTQIYFYGALSTTECSLLAVMAYDRYVAICHPLLYLVTMSQIKCVQLVVVSYTAGFVHGLVHIIPASQLFFCGPNIIKNFFCEGPALLQVACSDISLNYLLIFIFMGFNILATILAILTSYTYVLITVLKMHSAKAQRKAFSTCASHLMVITIFYGCGTFVYAQPGKSHYTNQIASMLYVIVTPMLNPLIYSLRNQEVKVAFRKILEKKVAFLCYTKHRIPLELQRHI</sequence>
<protein>
    <recommendedName>
        <fullName evidence="9">Olfactory receptor</fullName>
    </recommendedName>
</protein>
<keyword evidence="2 8" id="KW-0812">Transmembrane</keyword>
<dbReference type="GeneTree" id="ENSGT01150000286921"/>
<dbReference type="PANTHER" id="PTHR48018">
    <property type="entry name" value="OLFACTORY RECEPTOR"/>
    <property type="match status" value="1"/>
</dbReference>
<keyword evidence="9" id="KW-0552">Olfaction</keyword>
<evidence type="ECO:0000256" key="8">
    <source>
        <dbReference type="RuleBase" id="RU000688"/>
    </source>
</evidence>
<keyword evidence="9" id="KW-1003">Cell membrane</keyword>
<dbReference type="InterPro" id="IPR017452">
    <property type="entry name" value="GPCR_Rhodpsn_7TM"/>
</dbReference>
<feature type="transmembrane region" description="Helical" evidence="9">
    <location>
        <begin position="244"/>
        <end position="266"/>
    </location>
</feature>
<feature type="transmembrane region" description="Helical" evidence="9">
    <location>
        <begin position="148"/>
        <end position="168"/>
    </location>
</feature>
<dbReference type="OrthoDB" id="9889152at2759"/>
<keyword evidence="12" id="KW-1185">Reference proteome</keyword>
<keyword evidence="3 9" id="KW-1133">Transmembrane helix</keyword>
<name>A0A8C6VCX4_NAJNA</name>
<feature type="transmembrane region" description="Helical" evidence="9">
    <location>
        <begin position="203"/>
        <end position="232"/>
    </location>
</feature>